<dbReference type="AlphaFoldDB" id="G0U122"/>
<organism evidence="1">
    <name type="scientific">Trypanosoma vivax (strain Y486)</name>
    <dbReference type="NCBI Taxonomy" id="1055687"/>
    <lineage>
        <taxon>Eukaryota</taxon>
        <taxon>Discoba</taxon>
        <taxon>Euglenozoa</taxon>
        <taxon>Kinetoplastea</taxon>
        <taxon>Metakinetoplastina</taxon>
        <taxon>Trypanosomatida</taxon>
        <taxon>Trypanosomatidae</taxon>
        <taxon>Trypanosoma</taxon>
        <taxon>Duttonella</taxon>
    </lineage>
</organism>
<dbReference type="EMBL" id="HE573024">
    <property type="protein sequence ID" value="CCC49777.1"/>
    <property type="molecule type" value="Genomic_DNA"/>
</dbReference>
<gene>
    <name evidence="1" type="ORF">TVY486_0803850</name>
</gene>
<dbReference type="VEuPathDB" id="TriTrypDB:TvY486_0803850"/>
<name>G0U122_TRYVY</name>
<accession>G0U122</accession>
<reference evidence="1" key="1">
    <citation type="journal article" date="2012" name="Proc. Natl. Acad. Sci. U.S.A.">
        <title>Antigenic diversity is generated by distinct evolutionary mechanisms in African trypanosome species.</title>
        <authorList>
            <person name="Jackson A.P."/>
            <person name="Berry A."/>
            <person name="Aslett M."/>
            <person name="Allison H.C."/>
            <person name="Burton P."/>
            <person name="Vavrova-Anderson J."/>
            <person name="Brown R."/>
            <person name="Browne H."/>
            <person name="Corton N."/>
            <person name="Hauser H."/>
            <person name="Gamble J."/>
            <person name="Gilderthorp R."/>
            <person name="Marcello L."/>
            <person name="McQuillan J."/>
            <person name="Otto T.D."/>
            <person name="Quail M.A."/>
            <person name="Sanders M.J."/>
            <person name="van Tonder A."/>
            <person name="Ginger M.L."/>
            <person name="Field M.C."/>
            <person name="Barry J.D."/>
            <person name="Hertz-Fowler C."/>
            <person name="Berriman M."/>
        </authorList>
    </citation>
    <scope>NUCLEOTIDE SEQUENCE</scope>
    <source>
        <strain evidence="1">Y486</strain>
    </source>
</reference>
<protein>
    <submittedName>
        <fullName evidence="1">Uncharacterized protein</fullName>
    </submittedName>
</protein>
<sequence>MLSDATSRKRGRPEGDGAAAAECCAVGGGQSAAPLLRCPWCSDGYLMRPVSSEKVPVPLCSLGEGCPCYDIVEQDITLAFSGMRGSDLVGRFYDALDSHIASCSNARRSSYCGCQYQWSIIAERSLLFAPPLGEEKSGVPRLVGEQRLQPHSRDPVFYFLKCEKCGETNFVC</sequence>
<proteinExistence type="predicted"/>
<evidence type="ECO:0000313" key="1">
    <source>
        <dbReference type="EMBL" id="CCC49777.1"/>
    </source>
</evidence>